<dbReference type="Pfam" id="PF04978">
    <property type="entry name" value="MST"/>
    <property type="match status" value="1"/>
</dbReference>
<organism evidence="1 2">
    <name type="scientific">Actinophytocola oryzae</name>
    <dbReference type="NCBI Taxonomy" id="502181"/>
    <lineage>
        <taxon>Bacteria</taxon>
        <taxon>Bacillati</taxon>
        <taxon>Actinomycetota</taxon>
        <taxon>Actinomycetes</taxon>
        <taxon>Pseudonocardiales</taxon>
        <taxon>Pseudonocardiaceae</taxon>
    </lineage>
</organism>
<sequence length="169" mass="18760">MTSTSTRPEAPKTGDLREQLTAYLDFLRSAVVLKATGLTDEQASRSLLPSELTTIAGLVSHLTYVEQYWFGVVVEKRPDPWTERFRADIDAEFTAARDVPIEQLVAEYAAECDRSRAATARHDLDDLVSTPKGAPVNLRWVLIHMIAETGRHAGHLDLLRELIDGSTGE</sequence>
<dbReference type="AlphaFoldDB" id="A0A4R7VB97"/>
<dbReference type="SUPFAM" id="SSF109854">
    <property type="entry name" value="DinB/YfiT-like putative metalloenzymes"/>
    <property type="match status" value="1"/>
</dbReference>
<dbReference type="Gene3D" id="1.20.120.450">
    <property type="entry name" value="dinb family like domain"/>
    <property type="match status" value="1"/>
</dbReference>
<accession>A0A4R7VB97</accession>
<name>A0A4R7VB97_9PSEU</name>
<comment type="caution">
    <text evidence="1">The sequence shown here is derived from an EMBL/GenBank/DDBJ whole genome shotgun (WGS) entry which is preliminary data.</text>
</comment>
<dbReference type="EMBL" id="SOCP01000011">
    <property type="protein sequence ID" value="TDV46302.1"/>
    <property type="molecule type" value="Genomic_DNA"/>
</dbReference>
<dbReference type="InterPro" id="IPR034660">
    <property type="entry name" value="DinB/YfiT-like"/>
</dbReference>
<dbReference type="Proteomes" id="UP000294927">
    <property type="component" value="Unassembled WGS sequence"/>
</dbReference>
<evidence type="ECO:0000313" key="1">
    <source>
        <dbReference type="EMBL" id="TDV46302.1"/>
    </source>
</evidence>
<proteinExistence type="predicted"/>
<gene>
    <name evidence="1" type="ORF">CLV71_111261</name>
</gene>
<dbReference type="InterPro" id="IPR007061">
    <property type="entry name" value="MST-like"/>
</dbReference>
<reference evidence="1 2" key="1">
    <citation type="submission" date="2019-03" db="EMBL/GenBank/DDBJ databases">
        <title>Genomic Encyclopedia of Archaeal and Bacterial Type Strains, Phase II (KMG-II): from individual species to whole genera.</title>
        <authorList>
            <person name="Goeker M."/>
        </authorList>
    </citation>
    <scope>NUCLEOTIDE SEQUENCE [LARGE SCALE GENOMIC DNA]</scope>
    <source>
        <strain evidence="1 2">DSM 45499</strain>
    </source>
</reference>
<dbReference type="RefSeq" id="WP_133905944.1">
    <property type="nucleotide sequence ID" value="NZ_SOCP01000011.1"/>
</dbReference>
<dbReference type="OrthoDB" id="4548523at2"/>
<evidence type="ECO:0000313" key="2">
    <source>
        <dbReference type="Proteomes" id="UP000294927"/>
    </source>
</evidence>
<protein>
    <submittedName>
        <fullName evidence="1">Uncharacterized protein DUF664</fullName>
    </submittedName>
</protein>
<keyword evidence="2" id="KW-1185">Reference proteome</keyword>